<evidence type="ECO:0000256" key="1">
    <source>
        <dbReference type="SAM" id="MobiDB-lite"/>
    </source>
</evidence>
<evidence type="ECO:0000313" key="2">
    <source>
        <dbReference type="EMBL" id="JAH42162.1"/>
    </source>
</evidence>
<reference evidence="2" key="1">
    <citation type="submission" date="2014-11" db="EMBL/GenBank/DDBJ databases">
        <authorList>
            <person name="Amaro Gonzalez C."/>
        </authorList>
    </citation>
    <scope>NUCLEOTIDE SEQUENCE</scope>
</reference>
<proteinExistence type="predicted"/>
<dbReference type="EMBL" id="GBXM01066415">
    <property type="protein sequence ID" value="JAH42162.1"/>
    <property type="molecule type" value="Transcribed_RNA"/>
</dbReference>
<name>A0A0E9SLP3_ANGAN</name>
<dbReference type="AlphaFoldDB" id="A0A0E9SLP3"/>
<reference evidence="2" key="2">
    <citation type="journal article" date="2015" name="Fish Shellfish Immunol.">
        <title>Early steps in the European eel (Anguilla anguilla)-Vibrio vulnificus interaction in the gills: Role of the RtxA13 toxin.</title>
        <authorList>
            <person name="Callol A."/>
            <person name="Pajuelo D."/>
            <person name="Ebbesson L."/>
            <person name="Teles M."/>
            <person name="MacKenzie S."/>
            <person name="Amaro C."/>
        </authorList>
    </citation>
    <scope>NUCLEOTIDE SEQUENCE</scope>
</reference>
<feature type="region of interest" description="Disordered" evidence="1">
    <location>
        <begin position="15"/>
        <end position="45"/>
    </location>
</feature>
<accession>A0A0E9SLP3</accession>
<sequence>MGINTSEKQTMTFINRAGLRGARQNTAVGQHGKCKKKKSASFPKY</sequence>
<protein>
    <submittedName>
        <fullName evidence="2">Uncharacterized protein</fullName>
    </submittedName>
</protein>
<organism evidence="2">
    <name type="scientific">Anguilla anguilla</name>
    <name type="common">European freshwater eel</name>
    <name type="synonym">Muraena anguilla</name>
    <dbReference type="NCBI Taxonomy" id="7936"/>
    <lineage>
        <taxon>Eukaryota</taxon>
        <taxon>Metazoa</taxon>
        <taxon>Chordata</taxon>
        <taxon>Craniata</taxon>
        <taxon>Vertebrata</taxon>
        <taxon>Euteleostomi</taxon>
        <taxon>Actinopterygii</taxon>
        <taxon>Neopterygii</taxon>
        <taxon>Teleostei</taxon>
        <taxon>Anguilliformes</taxon>
        <taxon>Anguillidae</taxon>
        <taxon>Anguilla</taxon>
    </lineage>
</organism>